<keyword evidence="10 12" id="KW-0406">Ion transport</keyword>
<dbReference type="Proteomes" id="UP000075320">
    <property type="component" value="Unassembled WGS sequence"/>
</dbReference>
<keyword evidence="16" id="KW-1185">Reference proteome</keyword>
<evidence type="ECO:0000256" key="12">
    <source>
        <dbReference type="HAMAP-Rule" id="MF_01522"/>
    </source>
</evidence>
<feature type="transmembrane region" description="Helical" evidence="12">
    <location>
        <begin position="37"/>
        <end position="59"/>
    </location>
</feature>
<dbReference type="OrthoDB" id="5287832at2"/>
<comment type="function">
    <text evidence="12">Transport of potassium into the cell. Likely operates as a K(+):H(+) symporter.</text>
</comment>
<feature type="transmembrane region" description="Helical" evidence="12">
    <location>
        <begin position="238"/>
        <end position="258"/>
    </location>
</feature>
<comment type="caution">
    <text evidence="15">The sequence shown here is derived from an EMBL/GenBank/DDBJ whole genome shotgun (WGS) entry which is preliminary data.</text>
</comment>
<evidence type="ECO:0000256" key="11">
    <source>
        <dbReference type="ARBA" id="ARBA00023136"/>
    </source>
</evidence>
<dbReference type="HAMAP" id="MF_01522">
    <property type="entry name" value="Kup"/>
    <property type="match status" value="1"/>
</dbReference>
<evidence type="ECO:0000256" key="5">
    <source>
        <dbReference type="ARBA" id="ARBA00022538"/>
    </source>
</evidence>
<feature type="transmembrane region" description="Helical" evidence="12">
    <location>
        <begin position="415"/>
        <end position="433"/>
    </location>
</feature>
<dbReference type="Pfam" id="PF02705">
    <property type="entry name" value="K_trans"/>
    <property type="match status" value="1"/>
</dbReference>
<dbReference type="Pfam" id="PF22776">
    <property type="entry name" value="K_trans_C"/>
    <property type="match status" value="1"/>
</dbReference>
<keyword evidence="6 12" id="KW-0812">Transmembrane</keyword>
<evidence type="ECO:0000256" key="1">
    <source>
        <dbReference type="ARBA" id="ARBA00004141"/>
    </source>
</evidence>
<evidence type="ECO:0000256" key="3">
    <source>
        <dbReference type="ARBA" id="ARBA00022448"/>
    </source>
</evidence>
<keyword evidence="4 12" id="KW-1003">Cell membrane</keyword>
<dbReference type="InterPro" id="IPR053952">
    <property type="entry name" value="K_trans_C"/>
</dbReference>
<evidence type="ECO:0000259" key="13">
    <source>
        <dbReference type="Pfam" id="PF02705"/>
    </source>
</evidence>
<reference evidence="15 16" key="1">
    <citation type="submission" date="2016-03" db="EMBL/GenBank/DDBJ databases">
        <authorList>
            <person name="Ploux O."/>
        </authorList>
    </citation>
    <scope>NUCLEOTIDE SEQUENCE [LARGE SCALE GENOMIC DNA]</scope>
    <source>
        <strain evidence="15 16">R0</strain>
    </source>
</reference>
<dbReference type="GO" id="GO:0015079">
    <property type="term" value="F:potassium ion transmembrane transporter activity"/>
    <property type="evidence" value="ECO:0007669"/>
    <property type="project" value="UniProtKB-UniRule"/>
</dbReference>
<evidence type="ECO:0000256" key="6">
    <source>
        <dbReference type="ARBA" id="ARBA00022692"/>
    </source>
</evidence>
<dbReference type="GO" id="GO:0015293">
    <property type="term" value="F:symporter activity"/>
    <property type="evidence" value="ECO:0007669"/>
    <property type="project" value="UniProtKB-UniRule"/>
</dbReference>
<evidence type="ECO:0000256" key="8">
    <source>
        <dbReference type="ARBA" id="ARBA00022958"/>
    </source>
</evidence>
<comment type="catalytic activity">
    <reaction evidence="12">
        <text>K(+)(in) + H(+)(in) = K(+)(out) + H(+)(out)</text>
        <dbReference type="Rhea" id="RHEA:28490"/>
        <dbReference type="ChEBI" id="CHEBI:15378"/>
        <dbReference type="ChEBI" id="CHEBI:29103"/>
    </reaction>
</comment>
<dbReference type="InterPro" id="IPR003855">
    <property type="entry name" value="K+_transporter"/>
</dbReference>
<evidence type="ECO:0000313" key="15">
    <source>
        <dbReference type="EMBL" id="KYG63938.1"/>
    </source>
</evidence>
<feature type="transmembrane region" description="Helical" evidence="12">
    <location>
        <begin position="132"/>
        <end position="149"/>
    </location>
</feature>
<feature type="transmembrane region" description="Helical" evidence="12">
    <location>
        <begin position="278"/>
        <end position="302"/>
    </location>
</feature>
<evidence type="ECO:0000256" key="2">
    <source>
        <dbReference type="ARBA" id="ARBA00007019"/>
    </source>
</evidence>
<dbReference type="InterPro" id="IPR023051">
    <property type="entry name" value="Kup"/>
</dbReference>
<evidence type="ECO:0000256" key="7">
    <source>
        <dbReference type="ARBA" id="ARBA00022847"/>
    </source>
</evidence>
<dbReference type="PANTHER" id="PTHR30540:SF79">
    <property type="entry name" value="LOW AFFINITY POTASSIUM TRANSPORT SYSTEM PROTEIN KUP"/>
    <property type="match status" value="1"/>
</dbReference>
<proteinExistence type="inferred from homology"/>
<dbReference type="EMBL" id="LUKE01000003">
    <property type="protein sequence ID" value="KYG63938.1"/>
    <property type="molecule type" value="Genomic_DNA"/>
</dbReference>
<dbReference type="AlphaFoldDB" id="A0A150WJJ5"/>
<feature type="transmembrane region" description="Helical" evidence="12">
    <location>
        <begin position="161"/>
        <end position="182"/>
    </location>
</feature>
<gene>
    <name evidence="15" type="primary">trkD</name>
    <name evidence="12" type="synonym">kup</name>
    <name evidence="15" type="ORF">AZI86_14090</name>
</gene>
<dbReference type="PANTHER" id="PTHR30540">
    <property type="entry name" value="OSMOTIC STRESS POTASSIUM TRANSPORTER"/>
    <property type="match status" value="1"/>
</dbReference>
<feature type="domain" description="K+ potassium transporter C-terminal" evidence="14">
    <location>
        <begin position="467"/>
        <end position="624"/>
    </location>
</feature>
<feature type="transmembrane region" description="Helical" evidence="12">
    <location>
        <begin position="205"/>
        <end position="226"/>
    </location>
</feature>
<feature type="transmembrane region" description="Helical" evidence="12">
    <location>
        <begin position="330"/>
        <end position="350"/>
    </location>
</feature>
<keyword evidence="9 12" id="KW-1133">Transmembrane helix</keyword>
<feature type="transmembrane region" description="Helical" evidence="12">
    <location>
        <begin position="388"/>
        <end position="409"/>
    </location>
</feature>
<keyword evidence="5 12" id="KW-0633">Potassium transport</keyword>
<keyword evidence="8 12" id="KW-0630">Potassium</keyword>
<organism evidence="15 16">
    <name type="scientific">Bdellovibrio bacteriovorus</name>
    <dbReference type="NCBI Taxonomy" id="959"/>
    <lineage>
        <taxon>Bacteria</taxon>
        <taxon>Pseudomonadati</taxon>
        <taxon>Bdellovibrionota</taxon>
        <taxon>Bdellovibrionia</taxon>
        <taxon>Bdellovibrionales</taxon>
        <taxon>Pseudobdellovibrionaceae</taxon>
        <taxon>Bdellovibrio</taxon>
    </lineage>
</organism>
<evidence type="ECO:0000256" key="10">
    <source>
        <dbReference type="ARBA" id="ARBA00023065"/>
    </source>
</evidence>
<feature type="domain" description="K+ potassium transporter integral membrane" evidence="13">
    <location>
        <begin position="3"/>
        <end position="455"/>
    </location>
</feature>
<keyword evidence="7 12" id="KW-0769">Symport</keyword>
<evidence type="ECO:0000313" key="16">
    <source>
        <dbReference type="Proteomes" id="UP000075320"/>
    </source>
</evidence>
<comment type="similarity">
    <text evidence="2 12">Belongs to the HAK/KUP transporter (TC 2.A.72) family.</text>
</comment>
<evidence type="ECO:0000256" key="4">
    <source>
        <dbReference type="ARBA" id="ARBA00022475"/>
    </source>
</evidence>
<dbReference type="GO" id="GO:0005886">
    <property type="term" value="C:plasma membrane"/>
    <property type="evidence" value="ECO:0007669"/>
    <property type="project" value="UniProtKB-SubCell"/>
</dbReference>
<sequence>MLSLGALGVVFGDIGTSPLYALRECFGEYGLVPNESNILGILSLIFWTMIIVICVKYMAFVMRADNKGEGGILSLMALAVRSQGSKDGTNRRWAMTILGLFGAAVLYGDGVITPAISVLSAMEGLTLVAPKFEPFIIPLTIFVINAIFLMQKYGTGKIGIVFGPIILIWFTVLGALGVHGMIENLHVFEALFPSHAVEFFLNNGWHGFLVLGSVVLVVTGGEALYADMGHFGKRPIRLAWFFIALPALVLNYFGQGALLLNHPEAVSNPFYLLAPKWALLPMVCLSTMATVIASQALISGVFSITRQAIQLGFCPRIAIVHTSSREIGQIYVPAVNWALFIGVVWLVLTFKSSTNLAAAYGIAVTATMVITTILAYEVARQKWNWSLLKASSIFGTFFVIDMAFFSANVRKITHGGWVPLAIGAVIYLLMTTWQKGRQILFRRLKERSMPIEDFCLKLLREPPFRVPGTAIYMTGDPWGVPAPLLHNLKHNKVLHQRVAILTIQTREVPFVSKKDRISIQEVIPNMYRILAYYGFMEIPKMKHILEACRQRDINFSVSETTFVLGRETIIASKNGPAPERANEPRMFHWRERLFAVMSKNAERPTAFFRIPPNQVIEVGIQVEI</sequence>
<accession>A0A150WJJ5</accession>
<feature type="transmembrane region" description="Helical" evidence="12">
    <location>
        <begin position="93"/>
        <end position="112"/>
    </location>
</feature>
<feature type="transmembrane region" description="Helical" evidence="12">
    <location>
        <begin position="356"/>
        <end position="376"/>
    </location>
</feature>
<dbReference type="InterPro" id="IPR053951">
    <property type="entry name" value="K_trans_N"/>
</dbReference>
<evidence type="ECO:0000256" key="9">
    <source>
        <dbReference type="ARBA" id="ARBA00022989"/>
    </source>
</evidence>
<dbReference type="RefSeq" id="WP_061835839.1">
    <property type="nucleotide sequence ID" value="NZ_LUKE01000003.1"/>
</dbReference>
<protein>
    <recommendedName>
        <fullName evidence="12">Probable potassium transport system protein Kup</fullName>
    </recommendedName>
</protein>
<comment type="subcellular location">
    <subcellularLocation>
        <location evidence="12">Cell membrane</location>
        <topology evidence="12">Multi-pass membrane protein</topology>
    </subcellularLocation>
    <subcellularLocation>
        <location evidence="1">Membrane</location>
        <topology evidence="1">Multi-pass membrane protein</topology>
    </subcellularLocation>
</comment>
<keyword evidence="11 12" id="KW-0472">Membrane</keyword>
<evidence type="ECO:0000259" key="14">
    <source>
        <dbReference type="Pfam" id="PF22776"/>
    </source>
</evidence>
<name>A0A150WJJ5_BDEBC</name>
<keyword evidence="3 12" id="KW-0813">Transport</keyword>